<protein>
    <submittedName>
        <fullName evidence="1">Uncharacterized protein</fullName>
    </submittedName>
</protein>
<sequence length="160" mass="18531">MLEWNWTGQQVVLAPQTGRRDQDPAGRCLGLVELHHRNNQCGEWRPKTRIDYNGLTSLYSDVNTRGQDRLQSSRQKEDEGHRRLEVVWMNVGMELNRLDHGIKIQQDAALRLVELHHENNQNYSVRLFQSSRLVVLRQRCHQDAISCGEPISDIVLTPPS</sequence>
<evidence type="ECO:0000313" key="2">
    <source>
        <dbReference type="Proteomes" id="UP001221757"/>
    </source>
</evidence>
<dbReference type="Proteomes" id="UP001221757">
    <property type="component" value="Unassembled WGS sequence"/>
</dbReference>
<comment type="caution">
    <text evidence="1">The sequence shown here is derived from an EMBL/GenBank/DDBJ whole genome shotgun (WGS) entry which is preliminary data.</text>
</comment>
<name>A0AAD7DGQ5_MYCRO</name>
<evidence type="ECO:0000313" key="1">
    <source>
        <dbReference type="EMBL" id="KAJ7691005.1"/>
    </source>
</evidence>
<reference evidence="1" key="1">
    <citation type="submission" date="2023-03" db="EMBL/GenBank/DDBJ databases">
        <title>Massive genome expansion in bonnet fungi (Mycena s.s.) driven by repeated elements and novel gene families across ecological guilds.</title>
        <authorList>
            <consortium name="Lawrence Berkeley National Laboratory"/>
            <person name="Harder C.B."/>
            <person name="Miyauchi S."/>
            <person name="Viragh M."/>
            <person name="Kuo A."/>
            <person name="Thoen E."/>
            <person name="Andreopoulos B."/>
            <person name="Lu D."/>
            <person name="Skrede I."/>
            <person name="Drula E."/>
            <person name="Henrissat B."/>
            <person name="Morin E."/>
            <person name="Kohler A."/>
            <person name="Barry K."/>
            <person name="LaButti K."/>
            <person name="Morin E."/>
            <person name="Salamov A."/>
            <person name="Lipzen A."/>
            <person name="Mereny Z."/>
            <person name="Hegedus B."/>
            <person name="Baldrian P."/>
            <person name="Stursova M."/>
            <person name="Weitz H."/>
            <person name="Taylor A."/>
            <person name="Grigoriev I.V."/>
            <person name="Nagy L.G."/>
            <person name="Martin F."/>
            <person name="Kauserud H."/>
        </authorList>
    </citation>
    <scope>NUCLEOTIDE SEQUENCE</scope>
    <source>
        <strain evidence="1">CBHHK067</strain>
    </source>
</reference>
<gene>
    <name evidence="1" type="ORF">B0H17DRAFT_1134025</name>
</gene>
<dbReference type="EMBL" id="JARKIE010000061">
    <property type="protein sequence ID" value="KAJ7691005.1"/>
    <property type="molecule type" value="Genomic_DNA"/>
</dbReference>
<proteinExistence type="predicted"/>
<dbReference type="AlphaFoldDB" id="A0AAD7DGQ5"/>
<organism evidence="1 2">
    <name type="scientific">Mycena rosella</name>
    <name type="common">Pink bonnet</name>
    <name type="synonym">Agaricus rosellus</name>
    <dbReference type="NCBI Taxonomy" id="1033263"/>
    <lineage>
        <taxon>Eukaryota</taxon>
        <taxon>Fungi</taxon>
        <taxon>Dikarya</taxon>
        <taxon>Basidiomycota</taxon>
        <taxon>Agaricomycotina</taxon>
        <taxon>Agaricomycetes</taxon>
        <taxon>Agaricomycetidae</taxon>
        <taxon>Agaricales</taxon>
        <taxon>Marasmiineae</taxon>
        <taxon>Mycenaceae</taxon>
        <taxon>Mycena</taxon>
    </lineage>
</organism>
<accession>A0AAD7DGQ5</accession>
<keyword evidence="2" id="KW-1185">Reference proteome</keyword>